<evidence type="ECO:0000256" key="3">
    <source>
        <dbReference type="ARBA" id="ARBA00022448"/>
    </source>
</evidence>
<dbReference type="PANTHER" id="PTHR31344">
    <property type="entry name" value="NUCLEAR PORE COMPLEX PROTEIN NUP205"/>
    <property type="match status" value="1"/>
</dbReference>
<keyword evidence="6" id="KW-0812">Transmembrane</keyword>
<keyword evidence="6" id="KW-0472">Membrane</keyword>
<comment type="similarity">
    <text evidence="2">Belongs to the NUP186/NUP192/NUP205 family.</text>
</comment>
<keyword evidence="4" id="KW-0539">Nucleus</keyword>
<dbReference type="EMBL" id="MU865184">
    <property type="protein sequence ID" value="KAK4456639.1"/>
    <property type="molecule type" value="Genomic_DNA"/>
</dbReference>
<feature type="transmembrane region" description="Helical" evidence="6">
    <location>
        <begin position="1692"/>
        <end position="1719"/>
    </location>
</feature>
<dbReference type="PANTHER" id="PTHR31344:SF0">
    <property type="entry name" value="NUCLEAR PORE COMPLEX PROTEIN NUP205"/>
    <property type="match status" value="1"/>
</dbReference>
<evidence type="ECO:0000256" key="1">
    <source>
        <dbReference type="ARBA" id="ARBA00004123"/>
    </source>
</evidence>
<comment type="subcellular location">
    <subcellularLocation>
        <location evidence="1">Nucleus</location>
    </subcellularLocation>
</comment>
<reference evidence="7" key="1">
    <citation type="journal article" date="2023" name="Mol. Phylogenet. Evol.">
        <title>Genome-scale phylogeny and comparative genomics of the fungal order Sordariales.</title>
        <authorList>
            <person name="Hensen N."/>
            <person name="Bonometti L."/>
            <person name="Westerberg I."/>
            <person name="Brannstrom I.O."/>
            <person name="Guillou S."/>
            <person name="Cros-Aarteil S."/>
            <person name="Calhoun S."/>
            <person name="Haridas S."/>
            <person name="Kuo A."/>
            <person name="Mondo S."/>
            <person name="Pangilinan J."/>
            <person name="Riley R."/>
            <person name="LaButti K."/>
            <person name="Andreopoulos B."/>
            <person name="Lipzen A."/>
            <person name="Chen C."/>
            <person name="Yan M."/>
            <person name="Daum C."/>
            <person name="Ng V."/>
            <person name="Clum A."/>
            <person name="Steindorff A."/>
            <person name="Ohm R.A."/>
            <person name="Martin F."/>
            <person name="Silar P."/>
            <person name="Natvig D.O."/>
            <person name="Lalanne C."/>
            <person name="Gautier V."/>
            <person name="Ament-Velasquez S.L."/>
            <person name="Kruys A."/>
            <person name="Hutchinson M.I."/>
            <person name="Powell A.J."/>
            <person name="Barry K."/>
            <person name="Miller A.N."/>
            <person name="Grigoriev I.V."/>
            <person name="Debuchy R."/>
            <person name="Gladieux P."/>
            <person name="Hiltunen Thoren M."/>
            <person name="Johannesson H."/>
        </authorList>
    </citation>
    <scope>NUCLEOTIDE SEQUENCE</scope>
    <source>
        <strain evidence="7">PSN324</strain>
    </source>
</reference>
<organism evidence="7 8">
    <name type="scientific">Cladorrhinum samala</name>
    <dbReference type="NCBI Taxonomy" id="585594"/>
    <lineage>
        <taxon>Eukaryota</taxon>
        <taxon>Fungi</taxon>
        <taxon>Dikarya</taxon>
        <taxon>Ascomycota</taxon>
        <taxon>Pezizomycotina</taxon>
        <taxon>Sordariomycetes</taxon>
        <taxon>Sordariomycetidae</taxon>
        <taxon>Sordariales</taxon>
        <taxon>Podosporaceae</taxon>
        <taxon>Cladorrhinum</taxon>
    </lineage>
</organism>
<gene>
    <name evidence="7" type="ORF">QBC42DRAFT_238100</name>
</gene>
<evidence type="ECO:0000256" key="5">
    <source>
        <dbReference type="SAM" id="MobiDB-lite"/>
    </source>
</evidence>
<sequence>MTDFRALEGLQALHGELVAVRQHRLDNLQTLEALLEAHTEAFRKLLDKPSRNSANRTSLGSNKVVKTADAEYKVNDEFVNETLKVADDLDLDEFEAGRILLDCVAEGDPESQSRPLWDCGVIRFHQERRFLLDCMRLCIEISDDEELDEALRDAFGAAVEDKIFLVPRAGPTNSGANSNKIVQRCMEAMQNVKAMLHNIVERAAARNLLEQVNLMKAPEGQETFEFSKSSLVEQHECLSAILHAAVEKRLADVNDFKQFLESLKKIEKYDQFLVHLFPVMAAYITVFGSTDGMQDLQLARQLHEIVCKPGDNETWAIQYLGAAFRAWWIAEYTGYYQDENQYDFRGIDLDKEFDERAKLFSDALKEGAFDFILAVAADCKTEEWQDPSRLGMRQWLQRKSPPLQSEGFLFSHFFQQSLMVHLEVFIDAVITNLPELVRTLKTEEDEQRQLSQTHEQDLDLERFLIIISYAYEGRPDAAITFFEDPDSALFGFLQWASTKASTPLVSAFCEMFQCLACNEECATAAHSFLLDEGHQASGKMKRSQSLTWNQILKELDYFTVKLSERSSPPQMQVHRPSKPGGEQAEAEPESAMMLECYLRLIAKLAAESEVARKKMIFDYNIVDLLFKLASANVPSRLRACTFYGLQAMLVDKDPAVSELMWQFTDDWLAKDRTATPAAQQQRISFLGQPQPPQARMEVVFKDLSSGFEEPNAFVQLLTSLAAPYQVTGGLNDTLPFSEHLGRTCRTPGVEAYVDYVLTVFSKSREILDPAQLRMLRLSCLEFILVCLDTFNEDLIVLGNETNVEIDKAMTTTDLATYVRLHPFARVMEWMFNDSAVLALVNTIHQDQTALSRASPDSPLVLSIQRAVQVMIKTLELQETYLHLVRPIIKSNSEQRKKSPANTASTSFEDGILNHLALVVDLGKYCNLGHNQLTLACLKLLEKISVSSKLISAWNPEAGRPGHRNKAIVQLERNGDGEIIAASLAADISAPLDPAQEAEAESYVIKCFILDFLYESLRATPDQPTIAHLLLGFHCELTGLSVEQGGAFDLQKSLFHSLLSVVIELSVYQEERGVRGYLVTLKYKILRIFQLLWKSTLSATLVMDELRTTNFLFHMLLREIQIQPGLAWDDLEAVNPEFLLSPASVAYIDYLGARAIIFEYIGKELCSVSQNRIPTIKRRIFDALAGQITLENQQTITAPNIFDFFDFLNTDAQWDDVGTPVFKYYDQLDLSPCAEVHPDAGLQYNTRKVRECIQLKRNEFKDSLSLLKPEALEEVEREEALMLEYLCFSNRRGLFAASRLKLLRSWANLLLVMFEANDIKGTPKMMFLLQALQAILPSLESVNTLGSAEAYELARVSKVLLYKLDFSDDVDAGQETDKKSLGNLISDKLFQLFQVCLGSIGKWAGSAELRGIYYSICYRYLTGVVDQDYTRSSSLLNARSKTLRAIQVHGERLLNVICDDALGSDTNCQTAAMILLAALVHLSRSTDDDSSANVVDLLNRLGFVRVLVDSLKTVLVEWLSIISTDQPATRAQESAEQYISSKLALLLQLCQSRSGAKYVLQSNLFHHLEESGVFAADPELEINPGNTRALEKHYGLLVALARIIGAAVLARGNHNVLQGRKFLTQHRMLVVHTLKRSAGIGTVGNGVGAGSGSGFSDTVVRYGFGASVIRHGGNNGGGGLEAQRKLEERIEELAEAFMLLISATGFLEVSFFFFFFFFFFGGGGGGGNNKGGGGGVLVFGVEKNFFFV</sequence>
<dbReference type="GO" id="GO:0006999">
    <property type="term" value="P:nuclear pore organization"/>
    <property type="evidence" value="ECO:0007669"/>
    <property type="project" value="TreeGrafter"/>
</dbReference>
<dbReference type="GO" id="GO:0017056">
    <property type="term" value="F:structural constituent of nuclear pore"/>
    <property type="evidence" value="ECO:0007669"/>
    <property type="project" value="TreeGrafter"/>
</dbReference>
<reference evidence="7" key="2">
    <citation type="submission" date="2023-06" db="EMBL/GenBank/DDBJ databases">
        <authorList>
            <consortium name="Lawrence Berkeley National Laboratory"/>
            <person name="Mondo S.J."/>
            <person name="Hensen N."/>
            <person name="Bonometti L."/>
            <person name="Westerberg I."/>
            <person name="Brannstrom I.O."/>
            <person name="Guillou S."/>
            <person name="Cros-Aarteil S."/>
            <person name="Calhoun S."/>
            <person name="Haridas S."/>
            <person name="Kuo A."/>
            <person name="Pangilinan J."/>
            <person name="Riley R."/>
            <person name="Labutti K."/>
            <person name="Andreopoulos B."/>
            <person name="Lipzen A."/>
            <person name="Chen C."/>
            <person name="Yanf M."/>
            <person name="Daum C."/>
            <person name="Ng V."/>
            <person name="Clum A."/>
            <person name="Steindorff A."/>
            <person name="Ohm R."/>
            <person name="Martin F."/>
            <person name="Silar P."/>
            <person name="Natvig D."/>
            <person name="Lalanne C."/>
            <person name="Gautier V."/>
            <person name="Ament-Velasquez S.L."/>
            <person name="Kruys A."/>
            <person name="Hutchinson M.I."/>
            <person name="Powell A.J."/>
            <person name="Barry K."/>
            <person name="Miller A.N."/>
            <person name="Grigoriev I.V."/>
            <person name="Debuchy R."/>
            <person name="Gladieux P."/>
            <person name="Thoren M.H."/>
            <person name="Johannesson H."/>
        </authorList>
    </citation>
    <scope>NUCLEOTIDE SEQUENCE</scope>
    <source>
        <strain evidence="7">PSN324</strain>
    </source>
</reference>
<evidence type="ECO:0000313" key="7">
    <source>
        <dbReference type="EMBL" id="KAK4456639.1"/>
    </source>
</evidence>
<dbReference type="GO" id="GO:0044611">
    <property type="term" value="C:nuclear pore inner ring"/>
    <property type="evidence" value="ECO:0007669"/>
    <property type="project" value="TreeGrafter"/>
</dbReference>
<evidence type="ECO:0000256" key="6">
    <source>
        <dbReference type="SAM" id="Phobius"/>
    </source>
</evidence>
<proteinExistence type="inferred from homology"/>
<keyword evidence="3" id="KW-0813">Transport</keyword>
<evidence type="ECO:0000256" key="4">
    <source>
        <dbReference type="ARBA" id="ARBA00023242"/>
    </source>
</evidence>
<keyword evidence="8" id="KW-1185">Reference proteome</keyword>
<dbReference type="InterPro" id="IPR021827">
    <property type="entry name" value="Nup186/Nup192/Nup205"/>
</dbReference>
<accession>A0AAV9H9P9</accession>
<evidence type="ECO:0000256" key="2">
    <source>
        <dbReference type="ARBA" id="ARBA00005892"/>
    </source>
</evidence>
<dbReference type="Pfam" id="PF11894">
    <property type="entry name" value="Nup192"/>
    <property type="match status" value="1"/>
</dbReference>
<comment type="caution">
    <text evidence="7">The sequence shown here is derived from an EMBL/GenBank/DDBJ whole genome shotgun (WGS) entry which is preliminary data.</text>
</comment>
<dbReference type="Proteomes" id="UP001321749">
    <property type="component" value="Unassembled WGS sequence"/>
</dbReference>
<feature type="region of interest" description="Disordered" evidence="5">
    <location>
        <begin position="566"/>
        <end position="586"/>
    </location>
</feature>
<evidence type="ECO:0000313" key="8">
    <source>
        <dbReference type="Proteomes" id="UP001321749"/>
    </source>
</evidence>
<protein>
    <submittedName>
        <fullName evidence="7">Nucleoporin Nup186/Nup192/Nup205</fullName>
    </submittedName>
</protein>
<name>A0AAV9H9P9_9PEZI</name>
<keyword evidence="6" id="KW-1133">Transmembrane helix</keyword>